<sequence length="937" mass="110398">MKYRISLFFILVFTCLISLGQSSMRVDANLHPENRTIEISQEITYKNTSKQILQEIYLTDWANSFRDKQTPLAKRFEEEFQRNFHYAKGDDRGNTQVFSISNQNQVLNWSRPEQHPDIVKIDLTQPLFPDEEVRIKLQYRIKVPKDKFTRYGHGRNGFKLRYWLMLPSVFQDGEWQFYSNKDLNDLFVLPYDIDLNLKVPKEYSVISDFTKVEENITGNTKEFRFSEKNQVDTKLHIINFSNFKTIETDKLNIITNIEDGGLRPEIKALIVDRITHYLDFRLGEFPHDNLMISEEDYLSNPVYGLNQLPSFIRPFPDGFQYDIKLLKTITRSYLENTLMLNPRNESWLTEGIITYFLMDYVEKFYKNTKLLGSFSEIVGIRWFHAADLKFNDRYPLLYLNMARVNLDQALDEENDKLIKFNKNIANPYKAGVGLNFLKDYLQDDEVINKSIKEFYTQNRLKPTTTDSFKEIISKNTNKDTDWFFEEYVGNNINIDFKITKVKKKGDSLRVTIKNKTGKNIPISLYGIKDKDIVTKIWVDHFVEEKTVSISAKNVERLALNYEAVIPEFNQRDNYKKVTTWLDKPIQLRLLLDIEDPYYQQIFVIPEFDYNLYDGFTLGPKLYNKTILARNFNYKIAPKYGFKSGALLGSASVSYSQPYQNQELYGVRFGLSGTRFSYAKDLYYHKVSPYLIIGFRDKDLRSNEKQSISIRSINVFRDRDVLNTVDEPDYSVLNARYNFSDRNFADYFTGTFDYQVAKKFSKVSVTSKWRKLFLNNRQIELRFFAGAFLFNDAKDSDYFSFALDRPTDYLFDYNYYGRSEDQGLFSQQYIEAEGGFKSQLQPAFANQWLTSLNGSFTLWNWIHAYGDVGLVKNTGSKAQFLYDTGVRVSLVQDYFELFFPVYSNLGWEVAQPDYDQKIRFIVSLDFGTLIKLFKRRWY</sequence>
<dbReference type="Gene3D" id="1.10.390.10">
    <property type="entry name" value="Neutral Protease Domain 2"/>
    <property type="match status" value="1"/>
</dbReference>
<gene>
    <name evidence="1" type="ORF">RBU60_13220</name>
</gene>
<organism evidence="1 2">
    <name type="scientific">Mesonia profundi</name>
    <dbReference type="NCBI Taxonomy" id="3070998"/>
    <lineage>
        <taxon>Bacteria</taxon>
        <taxon>Pseudomonadati</taxon>
        <taxon>Bacteroidota</taxon>
        <taxon>Flavobacteriia</taxon>
        <taxon>Flavobacteriales</taxon>
        <taxon>Flavobacteriaceae</taxon>
        <taxon>Mesonia</taxon>
    </lineage>
</organism>
<dbReference type="EMBL" id="JAVHUL010000050">
    <property type="protein sequence ID" value="MDQ7918533.1"/>
    <property type="molecule type" value="Genomic_DNA"/>
</dbReference>
<name>A0ABU1A493_9FLAO</name>
<accession>A0ABU1A493</accession>
<evidence type="ECO:0000313" key="2">
    <source>
        <dbReference type="Proteomes" id="UP001230915"/>
    </source>
</evidence>
<keyword evidence="1" id="KW-0482">Metalloprotease</keyword>
<keyword evidence="2" id="KW-1185">Reference proteome</keyword>
<comment type="caution">
    <text evidence="1">The sequence shown here is derived from an EMBL/GenBank/DDBJ whole genome shotgun (WGS) entry which is preliminary data.</text>
</comment>
<dbReference type="InterPro" id="IPR027268">
    <property type="entry name" value="Peptidase_M4/M1_CTD_sf"/>
</dbReference>
<keyword evidence="1" id="KW-0378">Hydrolase</keyword>
<evidence type="ECO:0000313" key="1">
    <source>
        <dbReference type="EMBL" id="MDQ7918533.1"/>
    </source>
</evidence>
<protein>
    <submittedName>
        <fullName evidence="1">Metalloprotease</fullName>
    </submittedName>
</protein>
<dbReference type="Proteomes" id="UP001230915">
    <property type="component" value="Unassembled WGS sequence"/>
</dbReference>
<keyword evidence="1" id="KW-0645">Protease</keyword>
<reference evidence="1 2" key="1">
    <citation type="submission" date="2023-08" db="EMBL/GenBank/DDBJ databases">
        <title>Mesonia sp. MT50, isolated from deep-sea sediment of the Mariana Trench.</title>
        <authorList>
            <person name="Fu H."/>
        </authorList>
    </citation>
    <scope>NUCLEOTIDE SEQUENCE [LARGE SCALE GENOMIC DNA]</scope>
    <source>
        <strain evidence="1 2">MT50</strain>
    </source>
</reference>
<proteinExistence type="predicted"/>
<dbReference type="SUPFAM" id="SSF55486">
    <property type="entry name" value="Metalloproteases ('zincins'), catalytic domain"/>
    <property type="match status" value="1"/>
</dbReference>
<dbReference type="RefSeq" id="WP_308865528.1">
    <property type="nucleotide sequence ID" value="NZ_JAVHUL010000050.1"/>
</dbReference>
<dbReference type="GO" id="GO:0008237">
    <property type="term" value="F:metallopeptidase activity"/>
    <property type="evidence" value="ECO:0007669"/>
    <property type="project" value="UniProtKB-KW"/>
</dbReference>